<dbReference type="Pfam" id="PF14011">
    <property type="entry name" value="ESX-1_EspG"/>
    <property type="match status" value="1"/>
</dbReference>
<reference evidence="5" key="1">
    <citation type="journal article" date="2019" name="Emerg. Microbes Infect.">
        <title>Comprehensive subspecies identification of 175 nontuberculous mycobacteria species based on 7547 genomic profiles.</title>
        <authorList>
            <person name="Matsumoto Y."/>
            <person name="Kinjo T."/>
            <person name="Motooka D."/>
            <person name="Nabeya D."/>
            <person name="Jung N."/>
            <person name="Uechi K."/>
            <person name="Horii T."/>
            <person name="Iida T."/>
            <person name="Fujita J."/>
            <person name="Nakamura S."/>
        </authorList>
    </citation>
    <scope>NUCLEOTIDE SEQUENCE [LARGE SCALE GENOMIC DNA]</scope>
    <source>
        <strain evidence="5">JCM 13671</strain>
    </source>
</reference>
<dbReference type="GO" id="GO:0005737">
    <property type="term" value="C:cytoplasm"/>
    <property type="evidence" value="ECO:0007669"/>
    <property type="project" value="UniProtKB-SubCell"/>
</dbReference>
<evidence type="ECO:0000313" key="5">
    <source>
        <dbReference type="EMBL" id="BBZ36622.1"/>
    </source>
</evidence>
<reference evidence="5" key="2">
    <citation type="submission" date="2020-02" db="EMBL/GenBank/DDBJ databases">
        <authorList>
            <person name="Matsumoto Y."/>
            <person name="Motooka D."/>
            <person name="Nakamura S."/>
        </authorList>
    </citation>
    <scope>NUCLEOTIDE SEQUENCE</scope>
    <source>
        <strain evidence="5">JCM 13671</strain>
    </source>
</reference>
<keyword evidence="3" id="KW-0963">Cytoplasm</keyword>
<dbReference type="EMBL" id="AP022612">
    <property type="protein sequence ID" value="BBZ36622.1"/>
    <property type="molecule type" value="Genomic_DNA"/>
</dbReference>
<comment type="subcellular location">
    <subcellularLocation>
        <location evidence="1">Cytoplasm</location>
    </subcellularLocation>
</comment>
<sequence>MLTTTIDGLWVLQVLSGIEVLAPELALRPHIPSVEPKQAALDHPMATELRDQGVIDADGVVDGPVLEWLTVIAKRDVALVINIITPADEGPPRRVLLARFAQWWVALERSDELVRISGAGTATVQGAASALIGDQIERLCGSQDPAPLRPVTVDADKIVAATHDRGAMRRWLTAHGLDADQVRLLMLASDPERSAQASMVAVQSGVEDGSATRTLVGQTSVTIVDTPEGRLVYEIFHRDNRRWMMVSPGSPKSIVDAVNQLLQGLPSSSEWYSYRKVV</sequence>
<dbReference type="AlphaFoldDB" id="A0A7I7Y6H4"/>
<accession>A0A7I7Y6H4</accession>
<evidence type="ECO:0000256" key="1">
    <source>
        <dbReference type="ARBA" id="ARBA00004496"/>
    </source>
</evidence>
<gene>
    <name evidence="5" type="primary">espG2</name>
    <name evidence="5" type="ORF">MCNF_52270</name>
</gene>
<comment type="similarity">
    <text evidence="2">Belongs to the EspG family.</text>
</comment>
<keyword evidence="6" id="KW-1185">Reference proteome</keyword>
<evidence type="ECO:0000313" key="6">
    <source>
        <dbReference type="Proteomes" id="UP000466931"/>
    </source>
</evidence>
<organism evidence="5 6">
    <name type="scientific">Mycolicibacterium confluentis</name>
    <dbReference type="NCBI Taxonomy" id="28047"/>
    <lineage>
        <taxon>Bacteria</taxon>
        <taxon>Bacillati</taxon>
        <taxon>Actinomycetota</taxon>
        <taxon>Actinomycetes</taxon>
        <taxon>Mycobacteriales</taxon>
        <taxon>Mycobacteriaceae</taxon>
        <taxon>Mycolicibacterium</taxon>
    </lineage>
</organism>
<evidence type="ECO:0000256" key="2">
    <source>
        <dbReference type="ARBA" id="ARBA00006411"/>
    </source>
</evidence>
<dbReference type="OrthoDB" id="4525561at2"/>
<dbReference type="InterPro" id="IPR025734">
    <property type="entry name" value="EspG"/>
</dbReference>
<proteinExistence type="inferred from homology"/>
<evidence type="ECO:0000256" key="3">
    <source>
        <dbReference type="ARBA" id="ARBA00022490"/>
    </source>
</evidence>
<name>A0A7I7Y6H4_9MYCO</name>
<evidence type="ECO:0000256" key="4">
    <source>
        <dbReference type="ARBA" id="ARBA00023186"/>
    </source>
</evidence>
<dbReference type="Proteomes" id="UP000466931">
    <property type="component" value="Chromosome"/>
</dbReference>
<keyword evidence="4" id="KW-0143">Chaperone</keyword>
<protein>
    <submittedName>
        <fullName evidence="5">ESX-2 secretion-associated protein EspG2</fullName>
    </submittedName>
</protein>
<dbReference type="RefSeq" id="WP_085152328.1">
    <property type="nucleotide sequence ID" value="NZ_AP022612.1"/>
</dbReference>